<dbReference type="Proteomes" id="UP000821845">
    <property type="component" value="Chromosome 2"/>
</dbReference>
<sequence length="166" mass="18813">MISSPIRVRESSPEPRRLGPNELTPVHQRTSRRLRGEPPEFPLLPEPATVALAIERRITQRSTKHRGHAVHSHNQEVSWNCYFVTAGTLFVFGCFAVLVVSFVSETFFPTRGTSATDFEDGYHQESVKADSQEPVLAGSRNLFKYDGTPKRPSTDRQRTTLQEHPR</sequence>
<evidence type="ECO:0000313" key="2">
    <source>
        <dbReference type="Proteomes" id="UP000821845"/>
    </source>
</evidence>
<comment type="caution">
    <text evidence="1">The sequence shown here is derived from an EMBL/GenBank/DDBJ whole genome shotgun (WGS) entry which is preliminary data.</text>
</comment>
<name>A0ACB7T0X5_HYAAI</name>
<proteinExistence type="predicted"/>
<dbReference type="EMBL" id="CM023482">
    <property type="protein sequence ID" value="KAH6939896.1"/>
    <property type="molecule type" value="Genomic_DNA"/>
</dbReference>
<protein>
    <submittedName>
        <fullName evidence="1">Uncharacterized protein</fullName>
    </submittedName>
</protein>
<gene>
    <name evidence="1" type="ORF">HPB50_022015</name>
</gene>
<accession>A0ACB7T0X5</accession>
<evidence type="ECO:0000313" key="1">
    <source>
        <dbReference type="EMBL" id="KAH6939896.1"/>
    </source>
</evidence>
<organism evidence="1 2">
    <name type="scientific">Hyalomma asiaticum</name>
    <name type="common">Tick</name>
    <dbReference type="NCBI Taxonomy" id="266040"/>
    <lineage>
        <taxon>Eukaryota</taxon>
        <taxon>Metazoa</taxon>
        <taxon>Ecdysozoa</taxon>
        <taxon>Arthropoda</taxon>
        <taxon>Chelicerata</taxon>
        <taxon>Arachnida</taxon>
        <taxon>Acari</taxon>
        <taxon>Parasitiformes</taxon>
        <taxon>Ixodida</taxon>
        <taxon>Ixodoidea</taxon>
        <taxon>Ixodidae</taxon>
        <taxon>Hyalomminae</taxon>
        <taxon>Hyalomma</taxon>
    </lineage>
</organism>
<reference evidence="1" key="1">
    <citation type="submission" date="2020-05" db="EMBL/GenBank/DDBJ databases">
        <title>Large-scale comparative analyses of tick genomes elucidate their genetic diversity and vector capacities.</title>
        <authorList>
            <person name="Jia N."/>
            <person name="Wang J."/>
            <person name="Shi W."/>
            <person name="Du L."/>
            <person name="Sun Y."/>
            <person name="Zhan W."/>
            <person name="Jiang J."/>
            <person name="Wang Q."/>
            <person name="Zhang B."/>
            <person name="Ji P."/>
            <person name="Sakyi L.B."/>
            <person name="Cui X."/>
            <person name="Yuan T."/>
            <person name="Jiang B."/>
            <person name="Yang W."/>
            <person name="Lam T.T.-Y."/>
            <person name="Chang Q."/>
            <person name="Ding S."/>
            <person name="Wang X."/>
            <person name="Zhu J."/>
            <person name="Ruan X."/>
            <person name="Zhao L."/>
            <person name="Wei J."/>
            <person name="Que T."/>
            <person name="Du C."/>
            <person name="Cheng J."/>
            <person name="Dai P."/>
            <person name="Han X."/>
            <person name="Huang E."/>
            <person name="Gao Y."/>
            <person name="Liu J."/>
            <person name="Shao H."/>
            <person name="Ye R."/>
            <person name="Li L."/>
            <person name="Wei W."/>
            <person name="Wang X."/>
            <person name="Wang C."/>
            <person name="Yang T."/>
            <person name="Huo Q."/>
            <person name="Li W."/>
            <person name="Guo W."/>
            <person name="Chen H."/>
            <person name="Zhou L."/>
            <person name="Ni X."/>
            <person name="Tian J."/>
            <person name="Zhou Y."/>
            <person name="Sheng Y."/>
            <person name="Liu T."/>
            <person name="Pan Y."/>
            <person name="Xia L."/>
            <person name="Li J."/>
            <person name="Zhao F."/>
            <person name="Cao W."/>
        </authorList>
    </citation>
    <scope>NUCLEOTIDE SEQUENCE</scope>
    <source>
        <strain evidence="1">Hyas-2018</strain>
    </source>
</reference>
<keyword evidence="2" id="KW-1185">Reference proteome</keyword>